<dbReference type="Pfam" id="PF01134">
    <property type="entry name" value="GIDA"/>
    <property type="match status" value="1"/>
</dbReference>
<dbReference type="Gene3D" id="1.10.150.570">
    <property type="entry name" value="GidA associated domain, C-terminal subdomain"/>
    <property type="match status" value="1"/>
</dbReference>
<dbReference type="PROSITE" id="PS01280">
    <property type="entry name" value="GIDA_1"/>
    <property type="match status" value="1"/>
</dbReference>
<dbReference type="NCBIfam" id="TIGR00136">
    <property type="entry name" value="mnmG_gidA"/>
    <property type="match status" value="1"/>
</dbReference>
<dbReference type="InterPro" id="IPR036188">
    <property type="entry name" value="FAD/NAD-bd_sf"/>
</dbReference>
<accession>A0A381QTX5</accession>
<evidence type="ECO:0000259" key="5">
    <source>
        <dbReference type="SMART" id="SM01228"/>
    </source>
</evidence>
<dbReference type="GO" id="GO:0002098">
    <property type="term" value="P:tRNA wobble uridine modification"/>
    <property type="evidence" value="ECO:0007669"/>
    <property type="project" value="InterPro"/>
</dbReference>
<evidence type="ECO:0000256" key="4">
    <source>
        <dbReference type="ARBA" id="ARBA00022827"/>
    </source>
</evidence>
<reference evidence="6" key="1">
    <citation type="submission" date="2018-05" db="EMBL/GenBank/DDBJ databases">
        <authorList>
            <person name="Lanie J.A."/>
            <person name="Ng W.-L."/>
            <person name="Kazmierczak K.M."/>
            <person name="Andrzejewski T.M."/>
            <person name="Davidsen T.M."/>
            <person name="Wayne K.J."/>
            <person name="Tettelin H."/>
            <person name="Glass J.I."/>
            <person name="Rusch D."/>
            <person name="Podicherti R."/>
            <person name="Tsui H.-C.T."/>
            <person name="Winkler M.E."/>
        </authorList>
    </citation>
    <scope>NUCLEOTIDE SEQUENCE</scope>
</reference>
<keyword evidence="3" id="KW-0285">Flavoprotein</keyword>
<sequence>MTVNSIKYDVLVIGAGHAGCEAALASARMGAETLLITLSRETIAQMSCNPAIGGIGKGHLVKEIDALGGEMGKVADATGIQFRVLNASRGAATRGSRCQSDFLAYKTVMRQVLEKQPGLKIVEGLAEELLIQKNQVVGLRTESEEFFAETIIITTGTFLNGLIHRGAEHIEAGRVAEPSVKKLSLSLANQSLKLGRMKTGTPARLDKRTINWSQLGIQPGDKQPKKFSFWNTEILLPQIPCHIAYTNERTHQIIKNNLSRSALYGGKISGIGPRYCPSIEDKIVKFADKKRHQVFLEPMGYEEKSLMIYPNGLSTSLPADVQFEFLRSIKGLEEVEIFEPGYAIEYDMVDPTQLKATLELKAVKNLYLAGQINGTTGYEEAAAQGLMAGINAVLKSRKIPPFILRRNEAYIGVMIDDLITRGVIEPYRMFTSRAEYRLHLREDNADARLSKKGWKLGVLPDKEYQQFQKKQQEISQLSGIVKAERITPNISVQTELEILGEAPLKTAVKVSDLLKRPKLSIERLRGCDSISGKIDWNLYSQTVREQVEINIKYAGYLARQDQELKHINQIDRIALPEDLQLSEIPGLSREVIEILEKSKPDTLGQASRITGMTPAAITILRVYLRTKQAA</sequence>
<dbReference type="InterPro" id="IPR002218">
    <property type="entry name" value="MnmG-rel"/>
</dbReference>
<dbReference type="InterPro" id="IPR040131">
    <property type="entry name" value="MnmG_N"/>
</dbReference>
<proteinExistence type="inferred from homology"/>
<evidence type="ECO:0000313" key="6">
    <source>
        <dbReference type="EMBL" id="SUZ82831.1"/>
    </source>
</evidence>
<dbReference type="GO" id="GO:0050660">
    <property type="term" value="F:flavin adenine dinucleotide binding"/>
    <property type="evidence" value="ECO:0007669"/>
    <property type="project" value="InterPro"/>
</dbReference>
<evidence type="ECO:0000256" key="3">
    <source>
        <dbReference type="ARBA" id="ARBA00022630"/>
    </source>
</evidence>
<feature type="domain" description="tRNA uridine 5-carboxymethylaminomethyl modification enzyme C-terminal subdomain" evidence="5">
    <location>
        <begin position="551"/>
        <end position="622"/>
    </location>
</feature>
<organism evidence="6">
    <name type="scientific">marine metagenome</name>
    <dbReference type="NCBI Taxonomy" id="408172"/>
    <lineage>
        <taxon>unclassified sequences</taxon>
        <taxon>metagenomes</taxon>
        <taxon>ecological metagenomes</taxon>
    </lineage>
</organism>
<dbReference type="SUPFAM" id="SSF51905">
    <property type="entry name" value="FAD/NAD(P)-binding domain"/>
    <property type="match status" value="1"/>
</dbReference>
<dbReference type="Pfam" id="PF21680">
    <property type="entry name" value="GIDA_C_1st"/>
    <property type="match status" value="1"/>
</dbReference>
<dbReference type="InterPro" id="IPR047001">
    <property type="entry name" value="MnmG_C_subdom"/>
</dbReference>
<comment type="cofactor">
    <cofactor evidence="1">
        <name>FAD</name>
        <dbReference type="ChEBI" id="CHEBI:57692"/>
    </cofactor>
</comment>
<gene>
    <name evidence="6" type="ORF">METZ01_LOCUS35685</name>
</gene>
<name>A0A381QTX5_9ZZZZ</name>
<dbReference type="InterPro" id="IPR020595">
    <property type="entry name" value="MnmG-rel_CS"/>
</dbReference>
<dbReference type="InterPro" id="IPR026904">
    <property type="entry name" value="MnmG_C"/>
</dbReference>
<dbReference type="Gene3D" id="1.10.10.1800">
    <property type="entry name" value="tRNA uridine 5-carboxymethylaminomethyl modification enzyme MnmG/GidA"/>
    <property type="match status" value="1"/>
</dbReference>
<dbReference type="FunFam" id="3.50.50.60:FF:000002">
    <property type="entry name" value="tRNA uridine 5-carboxymethylaminomethyl modification enzyme MnmG"/>
    <property type="match status" value="1"/>
</dbReference>
<dbReference type="AlphaFoldDB" id="A0A381QTX5"/>
<dbReference type="GO" id="GO:0030488">
    <property type="term" value="P:tRNA methylation"/>
    <property type="evidence" value="ECO:0007669"/>
    <property type="project" value="TreeGrafter"/>
</dbReference>
<dbReference type="HAMAP" id="MF_00129">
    <property type="entry name" value="MnmG_GidA"/>
    <property type="match status" value="1"/>
</dbReference>
<protein>
    <recommendedName>
        <fullName evidence="5">tRNA uridine 5-carboxymethylaminomethyl modification enzyme C-terminal subdomain domain-containing protein</fullName>
    </recommendedName>
</protein>
<evidence type="ECO:0000256" key="1">
    <source>
        <dbReference type="ARBA" id="ARBA00001974"/>
    </source>
</evidence>
<dbReference type="PANTHER" id="PTHR11806:SF0">
    <property type="entry name" value="PROTEIN MTO1 HOMOLOG, MITOCHONDRIAL"/>
    <property type="match status" value="1"/>
</dbReference>
<dbReference type="Pfam" id="PF13932">
    <property type="entry name" value="SAM_GIDA_C"/>
    <property type="match status" value="1"/>
</dbReference>
<dbReference type="InterPro" id="IPR044920">
    <property type="entry name" value="MnmG_C_subdom_sf"/>
</dbReference>
<dbReference type="PROSITE" id="PS01281">
    <property type="entry name" value="GIDA_2"/>
    <property type="match status" value="1"/>
</dbReference>
<comment type="similarity">
    <text evidence="2">Belongs to the MnmG family.</text>
</comment>
<dbReference type="InterPro" id="IPR049312">
    <property type="entry name" value="GIDA_C_N"/>
</dbReference>
<dbReference type="EMBL" id="UINC01001525">
    <property type="protein sequence ID" value="SUZ82831.1"/>
    <property type="molecule type" value="Genomic_DNA"/>
</dbReference>
<dbReference type="GO" id="GO:0005829">
    <property type="term" value="C:cytosol"/>
    <property type="evidence" value="ECO:0007669"/>
    <property type="project" value="TreeGrafter"/>
</dbReference>
<dbReference type="Gene3D" id="3.50.50.60">
    <property type="entry name" value="FAD/NAD(P)-binding domain"/>
    <property type="match status" value="2"/>
</dbReference>
<keyword evidence="4" id="KW-0274">FAD</keyword>
<evidence type="ECO:0000256" key="2">
    <source>
        <dbReference type="ARBA" id="ARBA00007653"/>
    </source>
</evidence>
<dbReference type="FunFam" id="1.10.150.570:FF:000001">
    <property type="entry name" value="tRNA uridine 5-carboxymethylaminomethyl modification enzyme MnmG"/>
    <property type="match status" value="1"/>
</dbReference>
<dbReference type="SMART" id="SM01228">
    <property type="entry name" value="GIDA_assoc_3"/>
    <property type="match status" value="1"/>
</dbReference>
<dbReference type="InterPro" id="IPR004416">
    <property type="entry name" value="MnmG"/>
</dbReference>
<dbReference type="PANTHER" id="PTHR11806">
    <property type="entry name" value="GLUCOSE INHIBITED DIVISION PROTEIN A"/>
    <property type="match status" value="1"/>
</dbReference>
<dbReference type="PRINTS" id="PR00411">
    <property type="entry name" value="PNDRDTASEI"/>
</dbReference>